<name>A0ABW7V0S4_STROI</name>
<feature type="compositionally biased region" description="Basic and acidic residues" evidence="1">
    <location>
        <begin position="52"/>
        <end position="61"/>
    </location>
</feature>
<organism evidence="2 3">
    <name type="scientific">Streptomyces olivaceoviridis</name>
    <name type="common">Streptomyces corchorusii</name>
    <dbReference type="NCBI Taxonomy" id="1921"/>
    <lineage>
        <taxon>Bacteria</taxon>
        <taxon>Bacillati</taxon>
        <taxon>Actinomycetota</taxon>
        <taxon>Actinomycetes</taxon>
        <taxon>Kitasatosporales</taxon>
        <taxon>Streptomycetaceae</taxon>
        <taxon>Streptomyces</taxon>
    </lineage>
</organism>
<dbReference type="InterPro" id="IPR045960">
    <property type="entry name" value="DUF6380"/>
</dbReference>
<feature type="region of interest" description="Disordered" evidence="1">
    <location>
        <begin position="1"/>
        <end position="86"/>
    </location>
</feature>
<evidence type="ECO:0000313" key="2">
    <source>
        <dbReference type="EMBL" id="MFI2155009.1"/>
    </source>
</evidence>
<sequence>MQRTAPEPAEPDGMRQSTFRRGVASLTATAGRAPFDHQARTPKGRGAVSDMRLPRGHDQPRRSRGRKAVRNGPARGALAHARKDAR</sequence>
<dbReference type="Pfam" id="PF19907">
    <property type="entry name" value="DUF6380"/>
    <property type="match status" value="1"/>
</dbReference>
<dbReference type="EMBL" id="JBIRWM010000002">
    <property type="protein sequence ID" value="MFI2155009.1"/>
    <property type="molecule type" value="Genomic_DNA"/>
</dbReference>
<protein>
    <submittedName>
        <fullName evidence="2">DUF6380 family protein</fullName>
    </submittedName>
</protein>
<evidence type="ECO:0000256" key="1">
    <source>
        <dbReference type="SAM" id="MobiDB-lite"/>
    </source>
</evidence>
<accession>A0ABW7V0S4</accession>
<reference evidence="2 3" key="1">
    <citation type="submission" date="2024-10" db="EMBL/GenBank/DDBJ databases">
        <title>The Natural Products Discovery Center: Release of the First 8490 Sequenced Strains for Exploring Actinobacteria Biosynthetic Diversity.</title>
        <authorList>
            <person name="Kalkreuter E."/>
            <person name="Kautsar S.A."/>
            <person name="Yang D."/>
            <person name="Bader C.D."/>
            <person name="Teijaro C.N."/>
            <person name="Fluegel L."/>
            <person name="Davis C.M."/>
            <person name="Simpson J.R."/>
            <person name="Lauterbach L."/>
            <person name="Steele A.D."/>
            <person name="Gui C."/>
            <person name="Meng S."/>
            <person name="Li G."/>
            <person name="Viehrig K."/>
            <person name="Ye F."/>
            <person name="Su P."/>
            <person name="Kiefer A.F."/>
            <person name="Nichols A."/>
            <person name="Cepeda A.J."/>
            <person name="Yan W."/>
            <person name="Fan B."/>
            <person name="Jiang Y."/>
            <person name="Adhikari A."/>
            <person name="Zheng C.-J."/>
            <person name="Schuster L."/>
            <person name="Cowan T.M."/>
            <person name="Smanski M.J."/>
            <person name="Chevrette M.G."/>
            <person name="De Carvalho L.P.S."/>
            <person name="Shen B."/>
        </authorList>
    </citation>
    <scope>NUCLEOTIDE SEQUENCE [LARGE SCALE GENOMIC DNA]</scope>
    <source>
        <strain evidence="2 3">NPDC020295</strain>
    </source>
</reference>
<dbReference type="RefSeq" id="WP_398780087.1">
    <property type="nucleotide sequence ID" value="NZ_JBIRUT010000002.1"/>
</dbReference>
<proteinExistence type="predicted"/>
<evidence type="ECO:0000313" key="3">
    <source>
        <dbReference type="Proteomes" id="UP001611397"/>
    </source>
</evidence>
<comment type="caution">
    <text evidence="2">The sequence shown here is derived from an EMBL/GenBank/DDBJ whole genome shotgun (WGS) entry which is preliminary data.</text>
</comment>
<dbReference type="Proteomes" id="UP001611397">
    <property type="component" value="Unassembled WGS sequence"/>
</dbReference>
<keyword evidence="3" id="KW-1185">Reference proteome</keyword>
<gene>
    <name evidence="2" type="ORF">ACH49L_04830</name>
</gene>